<organism evidence="2">
    <name type="scientific">uncultured Thermomicrobiales bacterium</name>
    <dbReference type="NCBI Taxonomy" id="1645740"/>
    <lineage>
        <taxon>Bacteria</taxon>
        <taxon>Pseudomonadati</taxon>
        <taxon>Thermomicrobiota</taxon>
        <taxon>Thermomicrobia</taxon>
        <taxon>Thermomicrobiales</taxon>
        <taxon>environmental samples</taxon>
    </lineage>
</organism>
<dbReference type="EMBL" id="CADCWF010000278">
    <property type="protein sequence ID" value="CAA9574022.1"/>
    <property type="molecule type" value="Genomic_DNA"/>
</dbReference>
<proteinExistence type="predicted"/>
<accession>A0A6J4VD93</accession>
<feature type="compositionally biased region" description="Basic and acidic residues" evidence="1">
    <location>
        <begin position="1"/>
        <end position="19"/>
    </location>
</feature>
<protein>
    <submittedName>
        <fullName evidence="2">Uncharacterized protein</fullName>
    </submittedName>
</protein>
<feature type="region of interest" description="Disordered" evidence="1">
    <location>
        <begin position="1"/>
        <end position="60"/>
    </location>
</feature>
<feature type="compositionally biased region" description="Basic and acidic residues" evidence="1">
    <location>
        <begin position="27"/>
        <end position="38"/>
    </location>
</feature>
<evidence type="ECO:0000256" key="1">
    <source>
        <dbReference type="SAM" id="MobiDB-lite"/>
    </source>
</evidence>
<dbReference type="AlphaFoldDB" id="A0A6J4VD93"/>
<feature type="non-terminal residue" evidence="2">
    <location>
        <position position="1"/>
    </location>
</feature>
<reference evidence="2" key="1">
    <citation type="submission" date="2020-02" db="EMBL/GenBank/DDBJ databases">
        <authorList>
            <person name="Meier V. D."/>
        </authorList>
    </citation>
    <scope>NUCLEOTIDE SEQUENCE</scope>
    <source>
        <strain evidence="2">AVDCRST_MAG59</strain>
    </source>
</reference>
<evidence type="ECO:0000313" key="2">
    <source>
        <dbReference type="EMBL" id="CAA9574022.1"/>
    </source>
</evidence>
<feature type="non-terminal residue" evidence="2">
    <location>
        <position position="60"/>
    </location>
</feature>
<name>A0A6J4VD93_9BACT</name>
<gene>
    <name evidence="2" type="ORF">AVDCRST_MAG59-3798</name>
</gene>
<sequence>GDRLGRRALERRDLGGRDGRRPRRVHRPDLLARRADRRRDRRRPPPPGRLSAGPGGLRRL</sequence>